<feature type="region of interest" description="Disordered" evidence="1">
    <location>
        <begin position="495"/>
        <end position="525"/>
    </location>
</feature>
<dbReference type="InterPro" id="IPR038745">
    <property type="entry name" value="AT4G37440-like"/>
</dbReference>
<comment type="caution">
    <text evidence="2">The sequence shown here is derived from an EMBL/GenBank/DDBJ whole genome shotgun (WGS) entry which is preliminary data.</text>
</comment>
<feature type="compositionally biased region" description="Polar residues" evidence="1">
    <location>
        <begin position="461"/>
        <end position="480"/>
    </location>
</feature>
<organism evidence="2 3">
    <name type="scientific">Morella rubra</name>
    <name type="common">Chinese bayberry</name>
    <dbReference type="NCBI Taxonomy" id="262757"/>
    <lineage>
        <taxon>Eukaryota</taxon>
        <taxon>Viridiplantae</taxon>
        <taxon>Streptophyta</taxon>
        <taxon>Embryophyta</taxon>
        <taxon>Tracheophyta</taxon>
        <taxon>Spermatophyta</taxon>
        <taxon>Magnoliopsida</taxon>
        <taxon>eudicotyledons</taxon>
        <taxon>Gunneridae</taxon>
        <taxon>Pentapetalae</taxon>
        <taxon>rosids</taxon>
        <taxon>fabids</taxon>
        <taxon>Fagales</taxon>
        <taxon>Myricaceae</taxon>
        <taxon>Morella</taxon>
    </lineage>
</organism>
<keyword evidence="3" id="KW-1185">Reference proteome</keyword>
<name>A0A6A1VUL5_9ROSI</name>
<dbReference type="PANTHER" id="PTHR34057">
    <property type="entry name" value="ELONGATION FACTOR"/>
    <property type="match status" value="1"/>
</dbReference>
<dbReference type="AlphaFoldDB" id="A0A6A1VUL5"/>
<proteinExistence type="predicted"/>
<dbReference type="CDD" id="cd11650">
    <property type="entry name" value="AT4G37440_like"/>
    <property type="match status" value="1"/>
</dbReference>
<evidence type="ECO:0000256" key="1">
    <source>
        <dbReference type="SAM" id="MobiDB-lite"/>
    </source>
</evidence>
<evidence type="ECO:0000313" key="3">
    <source>
        <dbReference type="Proteomes" id="UP000516437"/>
    </source>
</evidence>
<evidence type="ECO:0000313" key="2">
    <source>
        <dbReference type="EMBL" id="KAB1214340.1"/>
    </source>
</evidence>
<accession>A0A6A1VUL5</accession>
<sequence length="525" mass="58190">MAPAQPFMDSDLDIKPHIAEKMAPASSVTNLDGKGLRCRSICQDTNTAAQAMLDDQTKAPKCPEDLDVDITGCTVRSDIRLPKSEDPDATEYSSSFADTLSNTENCSGLSEGEVESQFFGDNSLAPPFDAFSGAIQVRKKKLTNHWRNFIRPLMWRCKWTELRIKELESRALKYCRESETYDQRKQLGFNQFMFEELGSKSLPFSRQCYKNKAVKRRKRKRVEDTTDITSYMSQHNLFSYLEIKKSDPDGSLGADDFGPPVITDQNGNCNDKFGNGSDWSFFELKDGEHFLEQVLWKIEMVHSRVHKLKGQIDIILSKNAARFSSSENLSLLAPCDGQTSSAHSPTCSAGNGETVSVGHVYSPPKHMSEFDNVDLVMPGSAILSYAEAFHVSDIIESTVGLLPAADVTLHEPQIGDSCEDIVDAVLVPGEAAAVERHTFKNTDNQSTETHQEPKIGDQEESNTPSVLPTSEPLSVENSIGPQEQLTLTSCLASDVHFPRNKRKRGERKAGSGCWSKRSSGEPDSQ</sequence>
<dbReference type="Proteomes" id="UP000516437">
    <property type="component" value="Chromosome 5"/>
</dbReference>
<protein>
    <submittedName>
        <fullName evidence="2">Uncharacterized protein</fullName>
    </submittedName>
</protein>
<gene>
    <name evidence="2" type="ORF">CJ030_MR5G000483</name>
</gene>
<feature type="region of interest" description="Disordered" evidence="1">
    <location>
        <begin position="435"/>
        <end position="480"/>
    </location>
</feature>
<dbReference type="OrthoDB" id="21648at2759"/>
<dbReference type="PANTHER" id="PTHR34057:SF1">
    <property type="entry name" value="ELONGATION FACTOR"/>
    <property type="match status" value="1"/>
</dbReference>
<dbReference type="EMBL" id="RXIC02000023">
    <property type="protein sequence ID" value="KAB1214340.1"/>
    <property type="molecule type" value="Genomic_DNA"/>
</dbReference>
<reference evidence="2 3" key="1">
    <citation type="journal article" date="2019" name="Plant Biotechnol. J.">
        <title>The red bayberry genome and genetic basis of sex determination.</title>
        <authorList>
            <person name="Jia H.M."/>
            <person name="Jia H.J."/>
            <person name="Cai Q.L."/>
            <person name="Wang Y."/>
            <person name="Zhao H.B."/>
            <person name="Yang W.F."/>
            <person name="Wang G.Y."/>
            <person name="Li Y.H."/>
            <person name="Zhan D.L."/>
            <person name="Shen Y.T."/>
            <person name="Niu Q.F."/>
            <person name="Chang L."/>
            <person name="Qiu J."/>
            <person name="Zhao L."/>
            <person name="Xie H.B."/>
            <person name="Fu W.Y."/>
            <person name="Jin J."/>
            <person name="Li X.W."/>
            <person name="Jiao Y."/>
            <person name="Zhou C.C."/>
            <person name="Tu T."/>
            <person name="Chai C.Y."/>
            <person name="Gao J.L."/>
            <person name="Fan L.J."/>
            <person name="van de Weg E."/>
            <person name="Wang J.Y."/>
            <person name="Gao Z.S."/>
        </authorList>
    </citation>
    <scope>NUCLEOTIDE SEQUENCE [LARGE SCALE GENOMIC DNA]</scope>
    <source>
        <tissue evidence="2">Leaves</tissue>
    </source>
</reference>